<dbReference type="InterPro" id="IPR027417">
    <property type="entry name" value="P-loop_NTPase"/>
</dbReference>
<dbReference type="GO" id="GO:0007165">
    <property type="term" value="P:signal transduction"/>
    <property type="evidence" value="ECO:0007669"/>
    <property type="project" value="InterPro"/>
</dbReference>
<dbReference type="Gene3D" id="3.80.10.10">
    <property type="entry name" value="Ribonuclease Inhibitor"/>
    <property type="match status" value="2"/>
</dbReference>
<keyword evidence="5" id="KW-1185">Reference proteome</keyword>
<name>A0AA88R405_9ASTE</name>
<dbReference type="GO" id="GO:0043531">
    <property type="term" value="F:ADP binding"/>
    <property type="evidence" value="ECO:0007669"/>
    <property type="project" value="InterPro"/>
</dbReference>
<dbReference type="Gene3D" id="1.10.8.430">
    <property type="entry name" value="Helical domain of apoptotic protease-activating factors"/>
    <property type="match status" value="1"/>
</dbReference>
<dbReference type="PANTHER" id="PTHR11017:SF271">
    <property type="entry name" value="DISEASE RESISTANCE PROTEIN (TIR-NBS-LRR CLASS) FAMILY"/>
    <property type="match status" value="1"/>
</dbReference>
<dbReference type="AlphaFoldDB" id="A0AA88R405"/>
<dbReference type="GO" id="GO:0006952">
    <property type="term" value="P:defense response"/>
    <property type="evidence" value="ECO:0007669"/>
    <property type="project" value="InterPro"/>
</dbReference>
<dbReference type="PROSITE" id="PS50104">
    <property type="entry name" value="TIR"/>
    <property type="match status" value="1"/>
</dbReference>
<accession>A0AA88R405</accession>
<dbReference type="InterPro" id="IPR032675">
    <property type="entry name" value="LRR_dom_sf"/>
</dbReference>
<dbReference type="Pfam" id="PF01582">
    <property type="entry name" value="TIR"/>
    <property type="match status" value="1"/>
</dbReference>
<comment type="caution">
    <text evidence="4">The sequence shown here is derived from an EMBL/GenBank/DDBJ whole genome shotgun (WGS) entry which is preliminary data.</text>
</comment>
<feature type="non-terminal residue" evidence="4">
    <location>
        <position position="1021"/>
    </location>
</feature>
<dbReference type="InterPro" id="IPR000157">
    <property type="entry name" value="TIR_dom"/>
</dbReference>
<feature type="domain" description="TIR" evidence="3">
    <location>
        <begin position="46"/>
        <end position="200"/>
    </location>
</feature>
<dbReference type="InterPro" id="IPR035897">
    <property type="entry name" value="Toll_tir_struct_dom_sf"/>
</dbReference>
<dbReference type="InterPro" id="IPR058192">
    <property type="entry name" value="WHD_ROQ1-like"/>
</dbReference>
<organism evidence="4 5">
    <name type="scientific">Escallonia rubra</name>
    <dbReference type="NCBI Taxonomy" id="112253"/>
    <lineage>
        <taxon>Eukaryota</taxon>
        <taxon>Viridiplantae</taxon>
        <taxon>Streptophyta</taxon>
        <taxon>Embryophyta</taxon>
        <taxon>Tracheophyta</taxon>
        <taxon>Spermatophyta</taxon>
        <taxon>Magnoliopsida</taxon>
        <taxon>eudicotyledons</taxon>
        <taxon>Gunneridae</taxon>
        <taxon>Pentapetalae</taxon>
        <taxon>asterids</taxon>
        <taxon>campanulids</taxon>
        <taxon>Escalloniales</taxon>
        <taxon>Escalloniaceae</taxon>
        <taxon>Escallonia</taxon>
    </lineage>
</organism>
<dbReference type="SUPFAM" id="SSF52200">
    <property type="entry name" value="Toll/Interleukin receptor TIR domain"/>
    <property type="match status" value="1"/>
</dbReference>
<evidence type="ECO:0000313" key="4">
    <source>
        <dbReference type="EMBL" id="KAK2977709.1"/>
    </source>
</evidence>
<keyword evidence="2" id="KW-0677">Repeat</keyword>
<dbReference type="Pfam" id="PF23282">
    <property type="entry name" value="WHD_ROQ1"/>
    <property type="match status" value="1"/>
</dbReference>
<dbReference type="SUPFAM" id="SSF52058">
    <property type="entry name" value="L domain-like"/>
    <property type="match status" value="1"/>
</dbReference>
<evidence type="ECO:0000259" key="3">
    <source>
        <dbReference type="PROSITE" id="PS50104"/>
    </source>
</evidence>
<dbReference type="SUPFAM" id="SSF52540">
    <property type="entry name" value="P-loop containing nucleoside triphosphate hydrolases"/>
    <property type="match status" value="1"/>
</dbReference>
<dbReference type="PRINTS" id="PR00364">
    <property type="entry name" value="DISEASERSIST"/>
</dbReference>
<evidence type="ECO:0000256" key="2">
    <source>
        <dbReference type="ARBA" id="ARBA00022737"/>
    </source>
</evidence>
<dbReference type="SMART" id="SM00255">
    <property type="entry name" value="TIR"/>
    <property type="match status" value="1"/>
</dbReference>
<protein>
    <recommendedName>
        <fullName evidence="3">TIR domain-containing protein</fullName>
    </recommendedName>
</protein>
<gene>
    <name evidence="4" type="ORF">RJ640_013727</name>
</gene>
<reference evidence="4" key="1">
    <citation type="submission" date="2022-12" db="EMBL/GenBank/DDBJ databases">
        <title>Draft genome assemblies for two species of Escallonia (Escalloniales).</title>
        <authorList>
            <person name="Chanderbali A."/>
            <person name="Dervinis C."/>
            <person name="Anghel I."/>
            <person name="Soltis D."/>
            <person name="Soltis P."/>
            <person name="Zapata F."/>
        </authorList>
    </citation>
    <scope>NUCLEOTIDE SEQUENCE</scope>
    <source>
        <strain evidence="4">UCBG92.1500</strain>
        <tissue evidence="4">Leaf</tissue>
    </source>
</reference>
<keyword evidence="1" id="KW-0433">Leucine-rich repeat</keyword>
<dbReference type="Gene3D" id="3.40.50.300">
    <property type="entry name" value="P-loop containing nucleotide triphosphate hydrolases"/>
    <property type="match status" value="1"/>
</dbReference>
<evidence type="ECO:0000313" key="5">
    <source>
        <dbReference type="Proteomes" id="UP001187471"/>
    </source>
</evidence>
<dbReference type="Pfam" id="PF00931">
    <property type="entry name" value="NB-ARC"/>
    <property type="match status" value="1"/>
</dbReference>
<proteinExistence type="predicted"/>
<dbReference type="InterPro" id="IPR002182">
    <property type="entry name" value="NB-ARC"/>
</dbReference>
<feature type="non-terminal residue" evidence="4">
    <location>
        <position position="1"/>
    </location>
</feature>
<dbReference type="Proteomes" id="UP001187471">
    <property type="component" value="Unassembled WGS sequence"/>
</dbReference>
<sequence length="1021" mass="115133">TNTSVISSARLWISNFSDLDRQSFELFRIGRKSVDSTTPPELSSYSSFESDISSPSQATVMGGIDTRLTFADHLYTALKGAGFCTFRDEEEIDRGEEIELEIKKAIPRSRSSVVVFSDNYASSGWCLDELVMIMERKRTSKHVVLPVFYHVNPTDVRYQKGSFGKAFARHEERFEAGKMGFEEEWMERRKGWTKALKDAADLGGMDIVQVLEGKLSRTHLSIPGYLVGIDDQVNSISSWLYNGPSDVGIMSIWGIGGIGKTTIAKRVFNLNLGSFDAGSFLSDIAKTSQKPRDVLRLQQQLVSEILVGKKRKIQSVDKGPGEIRKAMSGKRVLLVLDDVEENDQVDAILGMQNWFCPGSKIIITTRNQQFIKAHRADKIHMVKVDTLPRTPSLKLFCRHAFGEEDPPKIYTDLTSRVVARCGGLPLALRILGLSLSRRSVDVWESTLEMLKTIPDSDIQKKLEISYNSLKNDLDKNLFLDIACFFVGEDKDLVVMILNECGFYPVCGIENLKVRGLLSVDDFNKLRMHQLIQQMGREIIRQKAPNEPWKHSRLWRHEDSLNVLEGNTGTRAIQGLKLDNRDEVELKTSAFRKMSELRLLFINYVKLTGGYKMFPKKLRWLCWRGFPLEFIPTDFPLESLVVIDMRNSNLTRFWNGTKVLGFLRILNLSRCRRLTETPDFSILPNLERLILKECSNLVEVHDSIGDLETSLVSLNLEGCSRLRKLPRTIAGLKVLKTLIISGCSSLDQLPEEMRTMESLREIVADGIDFGLVCRTWKEETSRPALRENPQHTWFSFPPSLGELSLVDCNLSDDAFSKIGSINLPSLHLLKLSKNPITFLPDCFKGLLGRVWLYLNGCPKLQIIETIMGSNTGIMGSERSWLIVYDCKSLERIRGPVPGSCGLYAIRCEKLVEIENLFVLGPLEDVDAETANCLQLYGLQSTPDTELTMYSIATETQRKGPIQGSYTSDTLDTNARDGIFSVFFRGWEIPSGFEIKSKGNSVSFAVPPNLKIHSLHVCSLYTA</sequence>
<evidence type="ECO:0000256" key="1">
    <source>
        <dbReference type="ARBA" id="ARBA00022614"/>
    </source>
</evidence>
<dbReference type="PANTHER" id="PTHR11017">
    <property type="entry name" value="LEUCINE-RICH REPEAT-CONTAINING PROTEIN"/>
    <property type="match status" value="1"/>
</dbReference>
<dbReference type="InterPro" id="IPR042197">
    <property type="entry name" value="Apaf_helical"/>
</dbReference>
<dbReference type="EMBL" id="JAVXUO010001958">
    <property type="protein sequence ID" value="KAK2977709.1"/>
    <property type="molecule type" value="Genomic_DNA"/>
</dbReference>
<dbReference type="Gene3D" id="3.40.50.10140">
    <property type="entry name" value="Toll/interleukin-1 receptor homology (TIR) domain"/>
    <property type="match status" value="1"/>
</dbReference>
<dbReference type="InterPro" id="IPR044974">
    <property type="entry name" value="Disease_R_plants"/>
</dbReference>